<accession>A0ABT9BN50</accession>
<keyword evidence="2" id="KW-1185">Reference proteome</keyword>
<dbReference type="SUPFAM" id="SSF88659">
    <property type="entry name" value="Sigma3 and sigma4 domains of RNA polymerase sigma factors"/>
    <property type="match status" value="1"/>
</dbReference>
<dbReference type="Proteomes" id="UP001241072">
    <property type="component" value="Unassembled WGS sequence"/>
</dbReference>
<name>A0ABT9BN50_9MICO</name>
<reference evidence="1 2" key="1">
    <citation type="submission" date="2023-07" db="EMBL/GenBank/DDBJ databases">
        <title>Protaetiibacter sp. nov WY-16 isolated from soil.</title>
        <authorList>
            <person name="Liu B."/>
            <person name="Wan Y."/>
        </authorList>
    </citation>
    <scope>NUCLEOTIDE SEQUENCE [LARGE SCALE GENOMIC DNA]</scope>
    <source>
        <strain evidence="1 2">WY-16</strain>
    </source>
</reference>
<evidence type="ECO:0000313" key="1">
    <source>
        <dbReference type="EMBL" id="MDO7882435.1"/>
    </source>
</evidence>
<comment type="caution">
    <text evidence="1">The sequence shown here is derived from an EMBL/GenBank/DDBJ whole genome shotgun (WGS) entry which is preliminary data.</text>
</comment>
<dbReference type="RefSeq" id="WP_305002811.1">
    <property type="nucleotide sequence ID" value="NZ_JAUQUB010000001.1"/>
</dbReference>
<gene>
    <name evidence="1" type="ORF">Q5716_09390</name>
</gene>
<dbReference type="InterPro" id="IPR013324">
    <property type="entry name" value="RNA_pol_sigma_r3/r4-like"/>
</dbReference>
<dbReference type="EMBL" id="JAUQUB010000001">
    <property type="protein sequence ID" value="MDO7882435.1"/>
    <property type="molecule type" value="Genomic_DNA"/>
</dbReference>
<evidence type="ECO:0000313" key="2">
    <source>
        <dbReference type="Proteomes" id="UP001241072"/>
    </source>
</evidence>
<proteinExistence type="predicted"/>
<organism evidence="1 2">
    <name type="scientific">Antiquaquibacter soli</name>
    <dbReference type="NCBI Taxonomy" id="3064523"/>
    <lineage>
        <taxon>Bacteria</taxon>
        <taxon>Bacillati</taxon>
        <taxon>Actinomycetota</taxon>
        <taxon>Actinomycetes</taxon>
        <taxon>Micrococcales</taxon>
        <taxon>Microbacteriaceae</taxon>
        <taxon>Antiquaquibacter</taxon>
    </lineage>
</organism>
<dbReference type="InterPro" id="IPR032580">
    <property type="entry name" value="SatD"/>
</dbReference>
<protein>
    <submittedName>
        <fullName evidence="1">SatD family protein</fullName>
    </submittedName>
</protein>
<dbReference type="Pfam" id="PF16264">
    <property type="entry name" value="SatD"/>
    <property type="match status" value="1"/>
</dbReference>
<sequence length="209" mass="22413">MTLLAAVIGDIVDSRKSPDRSRLQRQLERSLALANESAGPIEPLRPTVGDEFQGVFRTLGDAIRVTTILQALFAGEVDARFGIGLGTRSPVESSVAGIEDGSAWWSAREAIVEVKSRQVKGARYLRTWFAAASAEASVSAVNAYLVSRDQILSQLDDRALRILSSSLRGSTQRRIAEAEGISQSAVSQTMSRRGINAVLLGMELIAGAD</sequence>